<protein>
    <submittedName>
        <fullName evidence="2">Uncharacterized protein</fullName>
    </submittedName>
</protein>
<keyword evidence="3" id="KW-1185">Reference proteome</keyword>
<dbReference type="Proteomes" id="UP000326396">
    <property type="component" value="Unassembled WGS sequence"/>
</dbReference>
<evidence type="ECO:0000313" key="2">
    <source>
        <dbReference type="EMBL" id="KAD1501658.1"/>
    </source>
</evidence>
<proteinExistence type="predicted"/>
<dbReference type="EMBL" id="SZYD01001995">
    <property type="protein sequence ID" value="KAD0059719.1"/>
    <property type="molecule type" value="Genomic_DNA"/>
</dbReference>
<organism evidence="2 3">
    <name type="scientific">Mikania micrantha</name>
    <name type="common">bitter vine</name>
    <dbReference type="NCBI Taxonomy" id="192012"/>
    <lineage>
        <taxon>Eukaryota</taxon>
        <taxon>Viridiplantae</taxon>
        <taxon>Streptophyta</taxon>
        <taxon>Embryophyta</taxon>
        <taxon>Tracheophyta</taxon>
        <taxon>Spermatophyta</taxon>
        <taxon>Magnoliopsida</taxon>
        <taxon>eudicotyledons</taxon>
        <taxon>Gunneridae</taxon>
        <taxon>Pentapetalae</taxon>
        <taxon>asterids</taxon>
        <taxon>campanulids</taxon>
        <taxon>Asterales</taxon>
        <taxon>Asteraceae</taxon>
        <taxon>Asteroideae</taxon>
        <taxon>Heliantheae alliance</taxon>
        <taxon>Eupatorieae</taxon>
        <taxon>Mikania</taxon>
    </lineage>
</organism>
<reference evidence="2 3" key="1">
    <citation type="submission" date="2019-05" db="EMBL/GenBank/DDBJ databases">
        <title>Mikania micrantha, genome provides insights into the molecular mechanism of rapid growth.</title>
        <authorList>
            <person name="Liu B."/>
        </authorList>
    </citation>
    <scope>NUCLEOTIDE SEQUENCE [LARGE SCALE GENOMIC DNA]</scope>
    <source>
        <strain evidence="2">NLD-2019</strain>
        <tissue evidence="2">Leaf</tissue>
    </source>
</reference>
<evidence type="ECO:0000313" key="3">
    <source>
        <dbReference type="Proteomes" id="UP000326396"/>
    </source>
</evidence>
<comment type="caution">
    <text evidence="2">The sequence shown here is derived from an EMBL/GenBank/DDBJ whole genome shotgun (WGS) entry which is preliminary data.</text>
</comment>
<gene>
    <name evidence="2" type="ORF">E3N88_42722</name>
    <name evidence="1" type="ORF">E3N88_44851</name>
</gene>
<accession>A0A5N6LGX2</accession>
<dbReference type="AlphaFoldDB" id="A0A5N6LGX2"/>
<sequence length="148" mass="17007">MGKGEVSLHSSKSGQWVSNRSSKLKGKLLGGWYLANSAYWLGFYQVTERSWVQALDDSYMQRQLKKPLQLKNAQKFVDIAGEKFQEIVALRYLAVEQQLFKLAKFSWYAIGTKNSQESGLYAHDLELYNKAENNMEHGMHVKNLRNNG</sequence>
<dbReference type="EMBL" id="SZYD01000726">
    <property type="protein sequence ID" value="KAD1501658.1"/>
    <property type="molecule type" value="Genomic_DNA"/>
</dbReference>
<name>A0A5N6LGX2_9ASTR</name>
<evidence type="ECO:0000313" key="1">
    <source>
        <dbReference type="EMBL" id="KAD0059719.1"/>
    </source>
</evidence>